<dbReference type="EMBL" id="ANJA01005098">
    <property type="protein sequence ID" value="ETO58527.1"/>
    <property type="molecule type" value="Genomic_DNA"/>
</dbReference>
<dbReference type="Gene3D" id="3.60.21.10">
    <property type="match status" value="1"/>
</dbReference>
<comment type="caution">
    <text evidence="1">The sequence shown here is derived from an EMBL/GenBank/DDBJ whole genome shotgun (WGS) entry which is preliminary data.</text>
</comment>
<dbReference type="InterPro" id="IPR029052">
    <property type="entry name" value="Metallo-depent_PP-like"/>
</dbReference>
<dbReference type="Proteomes" id="UP000028582">
    <property type="component" value="Unassembled WGS sequence"/>
</dbReference>
<evidence type="ECO:0000313" key="2">
    <source>
        <dbReference type="Proteomes" id="UP000028582"/>
    </source>
</evidence>
<reference evidence="1 2" key="1">
    <citation type="submission" date="2013-11" db="EMBL/GenBank/DDBJ databases">
        <title>The Genome Sequence of Phytophthora parasitica P1976.</title>
        <authorList>
            <consortium name="The Broad Institute Genomics Platform"/>
            <person name="Russ C."/>
            <person name="Tyler B."/>
            <person name="Panabieres F."/>
            <person name="Shan W."/>
            <person name="Tripathy S."/>
            <person name="Grunwald N."/>
            <person name="Machado M."/>
            <person name="Johnson C.S."/>
            <person name="Walker B."/>
            <person name="Young S."/>
            <person name="Zeng Q."/>
            <person name="Gargeya S."/>
            <person name="Fitzgerald M."/>
            <person name="Haas B."/>
            <person name="Abouelleil A."/>
            <person name="Allen A.W."/>
            <person name="Alvarado L."/>
            <person name="Arachchi H.M."/>
            <person name="Berlin A.M."/>
            <person name="Chapman S.B."/>
            <person name="Gainer-Dewar J."/>
            <person name="Goldberg J."/>
            <person name="Griggs A."/>
            <person name="Gujja S."/>
            <person name="Hansen M."/>
            <person name="Howarth C."/>
            <person name="Imamovic A."/>
            <person name="Ireland A."/>
            <person name="Larimer J."/>
            <person name="McCowan C."/>
            <person name="Murphy C."/>
            <person name="Pearson M."/>
            <person name="Poon T.W."/>
            <person name="Priest M."/>
            <person name="Roberts A."/>
            <person name="Saif S."/>
            <person name="Shea T."/>
            <person name="Sisk P."/>
            <person name="Sykes S."/>
            <person name="Wortman J."/>
            <person name="Nusbaum C."/>
            <person name="Birren B."/>
        </authorList>
    </citation>
    <scope>NUCLEOTIDE SEQUENCE [LARGE SCALE GENOMIC DNA]</scope>
    <source>
        <strain evidence="1 2">P1976</strain>
    </source>
</reference>
<accession>A0A080YVW6</accession>
<sequence length="102" mass="11949">MQLEAENYLGCIKRVYTPITEDAKLHYTPGVQWISVSSTFVLERLRRIKRNQHNRGGHSGVEGAQLEWVTSDLEKVDRSVAPRVVVIRHNRYYNTWRAHQCQ</sequence>
<dbReference type="AlphaFoldDB" id="A0A080YVW6"/>
<evidence type="ECO:0000313" key="1">
    <source>
        <dbReference type="EMBL" id="ETO58527.1"/>
    </source>
</evidence>
<protein>
    <submittedName>
        <fullName evidence="1">Uncharacterized protein</fullName>
    </submittedName>
</protein>
<name>A0A080YVW6_PHYNI</name>
<organism evidence="1 2">
    <name type="scientific">Phytophthora nicotianae P1976</name>
    <dbReference type="NCBI Taxonomy" id="1317066"/>
    <lineage>
        <taxon>Eukaryota</taxon>
        <taxon>Sar</taxon>
        <taxon>Stramenopiles</taxon>
        <taxon>Oomycota</taxon>
        <taxon>Peronosporomycetes</taxon>
        <taxon>Peronosporales</taxon>
        <taxon>Peronosporaceae</taxon>
        <taxon>Phytophthora</taxon>
    </lineage>
</organism>
<gene>
    <name evidence="1" type="ORF">F444_23095</name>
</gene>
<proteinExistence type="predicted"/>